<feature type="transmembrane region" description="Helical" evidence="7">
    <location>
        <begin position="164"/>
        <end position="186"/>
    </location>
</feature>
<dbReference type="Gene3D" id="1.10.3720.10">
    <property type="entry name" value="MetI-like"/>
    <property type="match status" value="1"/>
</dbReference>
<evidence type="ECO:0000259" key="8">
    <source>
        <dbReference type="PROSITE" id="PS50928"/>
    </source>
</evidence>
<reference evidence="9" key="1">
    <citation type="submission" date="2019-09" db="EMBL/GenBank/DDBJ databases">
        <title>Characterisation of the sponge microbiome using genome-centric metagenomics.</title>
        <authorList>
            <person name="Engelberts J.P."/>
            <person name="Robbins S.J."/>
            <person name="De Goeij J.M."/>
            <person name="Aranda M."/>
            <person name="Bell S.C."/>
            <person name="Webster N.S."/>
        </authorList>
    </citation>
    <scope>NUCLEOTIDE SEQUENCE</scope>
    <source>
        <strain evidence="9">SB0664_bin_27</strain>
    </source>
</reference>
<dbReference type="PANTHER" id="PTHR43744:SF12">
    <property type="entry name" value="ABC TRANSPORTER PERMEASE PROTEIN MG189-RELATED"/>
    <property type="match status" value="1"/>
</dbReference>
<dbReference type="EMBL" id="VXRG01000125">
    <property type="protein sequence ID" value="MXY94758.1"/>
    <property type="molecule type" value="Genomic_DNA"/>
</dbReference>
<dbReference type="InterPro" id="IPR035906">
    <property type="entry name" value="MetI-like_sf"/>
</dbReference>
<feature type="domain" description="ABC transmembrane type-1" evidence="8">
    <location>
        <begin position="95"/>
        <end position="291"/>
    </location>
</feature>
<evidence type="ECO:0000256" key="2">
    <source>
        <dbReference type="ARBA" id="ARBA00022448"/>
    </source>
</evidence>
<comment type="similarity">
    <text evidence="7">Belongs to the binding-protein-dependent transport system permease family.</text>
</comment>
<evidence type="ECO:0000256" key="1">
    <source>
        <dbReference type="ARBA" id="ARBA00004651"/>
    </source>
</evidence>
<keyword evidence="2 7" id="KW-0813">Transport</keyword>
<keyword evidence="3" id="KW-1003">Cell membrane</keyword>
<organism evidence="9">
    <name type="scientific">Caldilineaceae bacterium SB0664_bin_27</name>
    <dbReference type="NCBI Taxonomy" id="2605260"/>
    <lineage>
        <taxon>Bacteria</taxon>
        <taxon>Bacillati</taxon>
        <taxon>Chloroflexota</taxon>
        <taxon>Caldilineae</taxon>
        <taxon>Caldilineales</taxon>
        <taxon>Caldilineaceae</taxon>
    </lineage>
</organism>
<dbReference type="PANTHER" id="PTHR43744">
    <property type="entry name" value="ABC TRANSPORTER PERMEASE PROTEIN MG189-RELATED-RELATED"/>
    <property type="match status" value="1"/>
</dbReference>
<dbReference type="CDD" id="cd06261">
    <property type="entry name" value="TM_PBP2"/>
    <property type="match status" value="1"/>
</dbReference>
<keyword evidence="5 7" id="KW-1133">Transmembrane helix</keyword>
<comment type="caution">
    <text evidence="9">The sequence shown here is derived from an EMBL/GenBank/DDBJ whole genome shotgun (WGS) entry which is preliminary data.</text>
</comment>
<dbReference type="SUPFAM" id="SSF161098">
    <property type="entry name" value="MetI-like"/>
    <property type="match status" value="1"/>
</dbReference>
<evidence type="ECO:0000256" key="6">
    <source>
        <dbReference type="ARBA" id="ARBA00023136"/>
    </source>
</evidence>
<comment type="subcellular location">
    <subcellularLocation>
        <location evidence="1 7">Cell membrane</location>
        <topology evidence="1 7">Multi-pass membrane protein</topology>
    </subcellularLocation>
</comment>
<gene>
    <name evidence="9" type="ORF">F4Y42_15070</name>
</gene>
<keyword evidence="6 7" id="KW-0472">Membrane</keyword>
<proteinExistence type="inferred from homology"/>
<evidence type="ECO:0000256" key="5">
    <source>
        <dbReference type="ARBA" id="ARBA00022989"/>
    </source>
</evidence>
<name>A0A6B0YZC1_9CHLR</name>
<evidence type="ECO:0000256" key="7">
    <source>
        <dbReference type="RuleBase" id="RU363032"/>
    </source>
</evidence>
<feature type="transmembrane region" description="Helical" evidence="7">
    <location>
        <begin position="131"/>
        <end position="152"/>
    </location>
</feature>
<feature type="transmembrane region" description="Helical" evidence="7">
    <location>
        <begin position="39"/>
        <end position="62"/>
    </location>
</feature>
<evidence type="ECO:0000256" key="4">
    <source>
        <dbReference type="ARBA" id="ARBA00022692"/>
    </source>
</evidence>
<dbReference type="GO" id="GO:0005886">
    <property type="term" value="C:plasma membrane"/>
    <property type="evidence" value="ECO:0007669"/>
    <property type="project" value="UniProtKB-SubCell"/>
</dbReference>
<feature type="transmembrane region" description="Helical" evidence="7">
    <location>
        <begin position="94"/>
        <end position="119"/>
    </location>
</feature>
<dbReference type="AlphaFoldDB" id="A0A6B0YZC1"/>
<dbReference type="GO" id="GO:0055085">
    <property type="term" value="P:transmembrane transport"/>
    <property type="evidence" value="ECO:0007669"/>
    <property type="project" value="InterPro"/>
</dbReference>
<dbReference type="InterPro" id="IPR000515">
    <property type="entry name" value="MetI-like"/>
</dbReference>
<dbReference type="Pfam" id="PF00528">
    <property type="entry name" value="BPD_transp_1"/>
    <property type="match status" value="1"/>
</dbReference>
<feature type="transmembrane region" description="Helical" evidence="7">
    <location>
        <begin position="274"/>
        <end position="296"/>
    </location>
</feature>
<protein>
    <submittedName>
        <fullName evidence="9">Carbohydrate ABC transporter permease</fullName>
    </submittedName>
</protein>
<dbReference type="PROSITE" id="PS50928">
    <property type="entry name" value="ABC_TM1"/>
    <property type="match status" value="1"/>
</dbReference>
<keyword evidence="4 7" id="KW-0812">Transmembrane</keyword>
<feature type="transmembrane region" description="Helical" evidence="7">
    <location>
        <begin position="207"/>
        <end position="230"/>
    </location>
</feature>
<evidence type="ECO:0000256" key="3">
    <source>
        <dbReference type="ARBA" id="ARBA00022475"/>
    </source>
</evidence>
<accession>A0A6B0YZC1</accession>
<evidence type="ECO:0000313" key="9">
    <source>
        <dbReference type="EMBL" id="MXY94758.1"/>
    </source>
</evidence>
<sequence>MPCEAAKRRPAAFLRETDMTTEIQRSPNRRPLQVSQLGLHLLIAFLLLLSLVPTVIMINLSFKNGLQYRWERWTLSLPLRGSNYLSSWDVIDAYMLNTVFVAVVGLAGVLILSLIGGYVFARMRFPLREPLYYAIIALLMVPWVLSFIPAYMLYNNLGLLNTRWALIIPNVAGGPIFGIFLMRAFITGIPEELYESARCDGAGAWSLIWRITFPLSLPGLATLSVLNFVAEWNSFLWPLVTISDMSKQVISVGLFRLSRTTNDLVDFGSGGPLFAGYVLASIPLVVLFIVLGKFYVEGLVESGIKM</sequence>